<feature type="signal peptide" evidence="1">
    <location>
        <begin position="1"/>
        <end position="22"/>
    </location>
</feature>
<protein>
    <recommendedName>
        <fullName evidence="4">Secreted protein</fullName>
    </recommendedName>
</protein>
<dbReference type="Proteomes" id="UP000813444">
    <property type="component" value="Unassembled WGS sequence"/>
</dbReference>
<feature type="chain" id="PRO_5035472424" description="Secreted protein" evidence="1">
    <location>
        <begin position="23"/>
        <end position="73"/>
    </location>
</feature>
<comment type="caution">
    <text evidence="2">The sequence shown here is derived from an EMBL/GenBank/DDBJ whole genome shotgun (WGS) entry which is preliminary data.</text>
</comment>
<sequence length="73" mass="8225">MEGRHPSHILFFFLVMSQLSLPRTAPRPSPFTVGGVNQVELGTLQVQVVSITGWAYSPWQRANLANYGRFHKV</sequence>
<reference evidence="2" key="1">
    <citation type="journal article" date="2021" name="Nat. Commun.">
        <title>Genetic determinants of endophytism in the Arabidopsis root mycobiome.</title>
        <authorList>
            <person name="Mesny F."/>
            <person name="Miyauchi S."/>
            <person name="Thiergart T."/>
            <person name="Pickel B."/>
            <person name="Atanasova L."/>
            <person name="Karlsson M."/>
            <person name="Huettel B."/>
            <person name="Barry K.W."/>
            <person name="Haridas S."/>
            <person name="Chen C."/>
            <person name="Bauer D."/>
            <person name="Andreopoulos W."/>
            <person name="Pangilinan J."/>
            <person name="LaButti K."/>
            <person name="Riley R."/>
            <person name="Lipzen A."/>
            <person name="Clum A."/>
            <person name="Drula E."/>
            <person name="Henrissat B."/>
            <person name="Kohler A."/>
            <person name="Grigoriev I.V."/>
            <person name="Martin F.M."/>
            <person name="Hacquard S."/>
        </authorList>
    </citation>
    <scope>NUCLEOTIDE SEQUENCE</scope>
    <source>
        <strain evidence="2">MPI-CAGE-CH-0235</strain>
    </source>
</reference>
<name>A0A8K0T789_9HYPO</name>
<gene>
    <name evidence="2" type="ORF">B0I35DRAFT_417394</name>
</gene>
<accession>A0A8K0T789</accession>
<evidence type="ECO:0000256" key="1">
    <source>
        <dbReference type="SAM" id="SignalP"/>
    </source>
</evidence>
<dbReference type="EMBL" id="JAGPNK010000001">
    <property type="protein sequence ID" value="KAH7328419.1"/>
    <property type="molecule type" value="Genomic_DNA"/>
</dbReference>
<evidence type="ECO:0008006" key="4">
    <source>
        <dbReference type="Google" id="ProtNLM"/>
    </source>
</evidence>
<evidence type="ECO:0000313" key="2">
    <source>
        <dbReference type="EMBL" id="KAH7328419.1"/>
    </source>
</evidence>
<dbReference type="AlphaFoldDB" id="A0A8K0T789"/>
<evidence type="ECO:0000313" key="3">
    <source>
        <dbReference type="Proteomes" id="UP000813444"/>
    </source>
</evidence>
<keyword evidence="3" id="KW-1185">Reference proteome</keyword>
<proteinExistence type="predicted"/>
<organism evidence="2 3">
    <name type="scientific">Stachybotrys elegans</name>
    <dbReference type="NCBI Taxonomy" id="80388"/>
    <lineage>
        <taxon>Eukaryota</taxon>
        <taxon>Fungi</taxon>
        <taxon>Dikarya</taxon>
        <taxon>Ascomycota</taxon>
        <taxon>Pezizomycotina</taxon>
        <taxon>Sordariomycetes</taxon>
        <taxon>Hypocreomycetidae</taxon>
        <taxon>Hypocreales</taxon>
        <taxon>Stachybotryaceae</taxon>
        <taxon>Stachybotrys</taxon>
    </lineage>
</organism>
<keyword evidence="1" id="KW-0732">Signal</keyword>